<dbReference type="Proteomes" id="UP000310158">
    <property type="component" value="Unassembled WGS sequence"/>
</dbReference>
<evidence type="ECO:0000256" key="1">
    <source>
        <dbReference type="SAM" id="Coils"/>
    </source>
</evidence>
<comment type="caution">
    <text evidence="2">The sequence shown here is derived from an EMBL/GenBank/DDBJ whole genome shotgun (WGS) entry which is preliminary data.</text>
</comment>
<sequence length="161" mass="18423">MFPGLAKYYSPDLEIRLKVEKLEAPRKLMDEIREKNMVAKKRTRAKDRARRELMLAQAARNSAMETIRLRLREHELAIDMLKSQEQQEELRVREAEQHIVSVRASDDGSLLPCLSHESESNAGSGRSTADDAEEFFTNALEGKGCDFLEMWSEHAHGRLPA</sequence>
<feature type="coiled-coil region" evidence="1">
    <location>
        <begin position="64"/>
        <end position="98"/>
    </location>
</feature>
<protein>
    <submittedName>
        <fullName evidence="2">Uncharacterized protein</fullName>
    </submittedName>
</protein>
<keyword evidence="3" id="KW-1185">Reference proteome</keyword>
<evidence type="ECO:0000313" key="3">
    <source>
        <dbReference type="Proteomes" id="UP000310158"/>
    </source>
</evidence>
<dbReference type="AlphaFoldDB" id="A0A4S4M5B0"/>
<keyword evidence="1" id="KW-0175">Coiled coil</keyword>
<evidence type="ECO:0000313" key="2">
    <source>
        <dbReference type="EMBL" id="THH20374.1"/>
    </source>
</evidence>
<dbReference type="EMBL" id="SGPL01000023">
    <property type="protein sequence ID" value="THH20374.1"/>
    <property type="molecule type" value="Genomic_DNA"/>
</dbReference>
<name>A0A4S4M5B0_9AGAM</name>
<reference evidence="2 3" key="1">
    <citation type="submission" date="2019-02" db="EMBL/GenBank/DDBJ databases">
        <title>Genome sequencing of the rare red list fungi Bondarzewia mesenterica.</title>
        <authorList>
            <person name="Buettner E."/>
            <person name="Kellner H."/>
        </authorList>
    </citation>
    <scope>NUCLEOTIDE SEQUENCE [LARGE SCALE GENOMIC DNA]</scope>
    <source>
        <strain evidence="2 3">DSM 108281</strain>
    </source>
</reference>
<gene>
    <name evidence="2" type="ORF">EW146_g976</name>
</gene>
<accession>A0A4S4M5B0</accession>
<organism evidence="2 3">
    <name type="scientific">Bondarzewia mesenterica</name>
    <dbReference type="NCBI Taxonomy" id="1095465"/>
    <lineage>
        <taxon>Eukaryota</taxon>
        <taxon>Fungi</taxon>
        <taxon>Dikarya</taxon>
        <taxon>Basidiomycota</taxon>
        <taxon>Agaricomycotina</taxon>
        <taxon>Agaricomycetes</taxon>
        <taxon>Russulales</taxon>
        <taxon>Bondarzewiaceae</taxon>
        <taxon>Bondarzewia</taxon>
    </lineage>
</organism>
<proteinExistence type="predicted"/>